<dbReference type="EMBL" id="BATC01000005">
    <property type="protein sequence ID" value="GAD58199.1"/>
    <property type="molecule type" value="Genomic_DNA"/>
</dbReference>
<name>A0A8E0N861_9CAUL</name>
<sequence>MVPAYPDAAASVAAFGISAGGAYPQEVFEALSEAMKTTQAEIEQVCRDVCEETGLTFGPGGGEPRLVLADYDRPPTFAVARHLALADLVVVAQGLLTGSDRHLIGQILFAERAPLLIARGDPESLSGVAAIAWDGSAHAGRAVRQALPLIGASKALLILQAPEGRRLDTDANPETLNAYLRAHDLGEGRCVSAEGSPEGEALIRTARANDVDLLIAGAFGRPQLAEYLFGGATRSFMKAKDGPSLLLMH</sequence>
<feature type="domain" description="UspA" evidence="1">
    <location>
        <begin position="132"/>
        <end position="235"/>
    </location>
</feature>
<dbReference type="Pfam" id="PF00582">
    <property type="entry name" value="Usp"/>
    <property type="match status" value="1"/>
</dbReference>
<dbReference type="AlphaFoldDB" id="A0A8E0N861"/>
<evidence type="ECO:0000313" key="3">
    <source>
        <dbReference type="Proteomes" id="UP000016569"/>
    </source>
</evidence>
<dbReference type="SUPFAM" id="SSF52402">
    <property type="entry name" value="Adenine nucleotide alpha hydrolases-like"/>
    <property type="match status" value="1"/>
</dbReference>
<dbReference type="Proteomes" id="UP000016569">
    <property type="component" value="Unassembled WGS sequence"/>
</dbReference>
<dbReference type="CDD" id="cd00293">
    <property type="entry name" value="USP-like"/>
    <property type="match status" value="1"/>
</dbReference>
<dbReference type="InterPro" id="IPR006016">
    <property type="entry name" value="UspA"/>
</dbReference>
<protein>
    <recommendedName>
        <fullName evidence="1">UspA domain-containing protein</fullName>
    </recommendedName>
</protein>
<dbReference type="Gene3D" id="3.40.50.12370">
    <property type="match status" value="1"/>
</dbReference>
<evidence type="ECO:0000259" key="1">
    <source>
        <dbReference type="Pfam" id="PF00582"/>
    </source>
</evidence>
<reference evidence="3" key="1">
    <citation type="journal article" date="2013" name="Genome Announc.">
        <title>Draft Genome Sequence of the Dimorphic Prosthecate Bacterium Brevundimonas abyssalis TAR-001T.</title>
        <authorList>
            <person name="Tsubouchi T."/>
            <person name="Nishi S."/>
            <person name="Usui K."/>
            <person name="Shimane Y."/>
            <person name="Takaki Y."/>
            <person name="Maruyama T."/>
            <person name="Hatada Y."/>
        </authorList>
    </citation>
    <scope>NUCLEOTIDE SEQUENCE [LARGE SCALE GENOMIC DNA]</scope>
    <source>
        <strain evidence="3">TAR-001</strain>
    </source>
</reference>
<accession>A0A8E0N861</accession>
<gene>
    <name evidence="2" type="ORF">MBEBAB_0449</name>
</gene>
<keyword evidence="3" id="KW-1185">Reference proteome</keyword>
<evidence type="ECO:0000313" key="2">
    <source>
        <dbReference type="EMBL" id="GAD58199.1"/>
    </source>
</evidence>
<proteinExistence type="predicted"/>
<comment type="caution">
    <text evidence="2">The sequence shown here is derived from an EMBL/GenBank/DDBJ whole genome shotgun (WGS) entry which is preliminary data.</text>
</comment>
<organism evidence="2 3">
    <name type="scientific">Brevundimonas abyssalis TAR-001</name>
    <dbReference type="NCBI Taxonomy" id="1391729"/>
    <lineage>
        <taxon>Bacteria</taxon>
        <taxon>Pseudomonadati</taxon>
        <taxon>Pseudomonadota</taxon>
        <taxon>Alphaproteobacteria</taxon>
        <taxon>Caulobacterales</taxon>
        <taxon>Caulobacteraceae</taxon>
        <taxon>Brevundimonas</taxon>
    </lineage>
</organism>